<evidence type="ECO:0000259" key="6">
    <source>
        <dbReference type="Pfam" id="PF04932"/>
    </source>
</evidence>
<dbReference type="PANTHER" id="PTHR37422">
    <property type="entry name" value="TEICHURONIC ACID BIOSYNTHESIS PROTEIN TUAE"/>
    <property type="match status" value="1"/>
</dbReference>
<reference evidence="8" key="1">
    <citation type="submission" date="2016-10" db="EMBL/GenBank/DDBJ databases">
        <authorList>
            <person name="Varghese N."/>
            <person name="Submissions S."/>
        </authorList>
    </citation>
    <scope>NUCLEOTIDE SEQUENCE [LARGE SCALE GENOMIC DNA]</scope>
    <source>
        <strain evidence="8">CGMCC 1.11101</strain>
    </source>
</reference>
<feature type="domain" description="O-antigen ligase-related" evidence="6">
    <location>
        <begin position="221"/>
        <end position="364"/>
    </location>
</feature>
<evidence type="ECO:0000256" key="2">
    <source>
        <dbReference type="ARBA" id="ARBA00022692"/>
    </source>
</evidence>
<dbReference type="Proteomes" id="UP000198867">
    <property type="component" value="Unassembled WGS sequence"/>
</dbReference>
<dbReference type="InterPro" id="IPR007016">
    <property type="entry name" value="O-antigen_ligase-rel_domated"/>
</dbReference>
<gene>
    <name evidence="7" type="ORF">SAMN05216219_3203</name>
</gene>
<proteinExistence type="predicted"/>
<evidence type="ECO:0000256" key="1">
    <source>
        <dbReference type="ARBA" id="ARBA00004141"/>
    </source>
</evidence>
<evidence type="ECO:0000256" key="5">
    <source>
        <dbReference type="SAM" id="Phobius"/>
    </source>
</evidence>
<accession>A0A1I5E050</accession>
<protein>
    <submittedName>
        <fullName evidence="7">O-antigen ligase</fullName>
    </submittedName>
</protein>
<dbReference type="InterPro" id="IPR051533">
    <property type="entry name" value="WaaL-like"/>
</dbReference>
<feature type="transmembrane region" description="Helical" evidence="5">
    <location>
        <begin position="351"/>
        <end position="372"/>
    </location>
</feature>
<dbReference type="AlphaFoldDB" id="A0A1I5E050"/>
<evidence type="ECO:0000256" key="3">
    <source>
        <dbReference type="ARBA" id="ARBA00022989"/>
    </source>
</evidence>
<dbReference type="STRING" id="995034.SAMN05216219_3203"/>
<feature type="transmembrane region" description="Helical" evidence="5">
    <location>
        <begin position="210"/>
        <end position="228"/>
    </location>
</feature>
<keyword evidence="8" id="KW-1185">Reference proteome</keyword>
<feature type="transmembrane region" description="Helical" evidence="5">
    <location>
        <begin position="75"/>
        <end position="92"/>
    </location>
</feature>
<keyword evidence="3 5" id="KW-1133">Transmembrane helix</keyword>
<dbReference type="PANTHER" id="PTHR37422:SF17">
    <property type="entry name" value="O-ANTIGEN LIGASE"/>
    <property type="match status" value="1"/>
</dbReference>
<keyword evidence="4 5" id="KW-0472">Membrane</keyword>
<name>A0A1I5E050_9MICO</name>
<evidence type="ECO:0000313" key="8">
    <source>
        <dbReference type="Proteomes" id="UP000198867"/>
    </source>
</evidence>
<dbReference type="OrthoDB" id="1118146at2"/>
<keyword evidence="7" id="KW-0436">Ligase</keyword>
<sequence>MTSSTVAPPTALSTPRLWASGIATLALFIALAGDGIRHLLGLWGFVAVSILTAATCLVLLIVLRPAYNRRRTPKALLAFTAFAVLSVAWSAYPGASLFTLTGMLLCIIVGVFLALCFEWAEVVRLFANAIKWVLALSILFELWVAVVVRDRVLPLWVDFGSEPPLLAYWSRNLLFEGGKIQGILGNSNLLGIIALFGLIVFALQWAAGTVRRVSAITWLSLAAAEFLLTRSSTMIVAAVVVAVVLAGALLVRNAPSPARRTPVYLGGLGLFLAAFAAVSLFNQHLLALLGKSEDLTGRLDIWDTVIGTASQRPWFGWGYASPWVPWVEPFDDLVVRRGVLQLHAHNAWLDVWLQLGVIGVVLFAAVIASTLWRSWFAAVDRPRFDLRDDRQYSVLSLFPVLVMVVLLVQSVAESRILIESGWVLVVLLCLKTKQHPTIGAGAPDASPRLTEPGR</sequence>
<dbReference type="RefSeq" id="WP_090713228.1">
    <property type="nucleotide sequence ID" value="NZ_FOVM01000012.1"/>
</dbReference>
<feature type="transmembrane region" description="Helical" evidence="5">
    <location>
        <begin position="129"/>
        <end position="148"/>
    </location>
</feature>
<feature type="transmembrane region" description="Helical" evidence="5">
    <location>
        <begin position="42"/>
        <end position="63"/>
    </location>
</feature>
<evidence type="ECO:0000313" key="7">
    <source>
        <dbReference type="EMBL" id="SFO04875.1"/>
    </source>
</evidence>
<evidence type="ECO:0000256" key="4">
    <source>
        <dbReference type="ARBA" id="ARBA00023136"/>
    </source>
</evidence>
<feature type="transmembrane region" description="Helical" evidence="5">
    <location>
        <begin position="183"/>
        <end position="203"/>
    </location>
</feature>
<comment type="subcellular location">
    <subcellularLocation>
        <location evidence="1">Membrane</location>
        <topology evidence="1">Multi-pass membrane protein</topology>
    </subcellularLocation>
</comment>
<dbReference type="Pfam" id="PF04932">
    <property type="entry name" value="Wzy_C"/>
    <property type="match status" value="1"/>
</dbReference>
<feature type="transmembrane region" description="Helical" evidence="5">
    <location>
        <begin position="263"/>
        <end position="281"/>
    </location>
</feature>
<dbReference type="GO" id="GO:0016874">
    <property type="term" value="F:ligase activity"/>
    <property type="evidence" value="ECO:0007669"/>
    <property type="project" value="UniProtKB-KW"/>
</dbReference>
<keyword evidence="2 5" id="KW-0812">Transmembrane</keyword>
<feature type="transmembrane region" description="Helical" evidence="5">
    <location>
        <begin position="98"/>
        <end position="117"/>
    </location>
</feature>
<feature type="transmembrane region" description="Helical" evidence="5">
    <location>
        <begin position="392"/>
        <end position="412"/>
    </location>
</feature>
<dbReference type="GO" id="GO:0016020">
    <property type="term" value="C:membrane"/>
    <property type="evidence" value="ECO:0007669"/>
    <property type="project" value="UniProtKB-SubCell"/>
</dbReference>
<dbReference type="EMBL" id="FOVM01000012">
    <property type="protein sequence ID" value="SFO04875.1"/>
    <property type="molecule type" value="Genomic_DNA"/>
</dbReference>
<feature type="transmembrane region" description="Helical" evidence="5">
    <location>
        <begin position="234"/>
        <end position="251"/>
    </location>
</feature>
<organism evidence="7 8">
    <name type="scientific">Mycetocola miduiensis</name>
    <dbReference type="NCBI Taxonomy" id="995034"/>
    <lineage>
        <taxon>Bacteria</taxon>
        <taxon>Bacillati</taxon>
        <taxon>Actinomycetota</taxon>
        <taxon>Actinomycetes</taxon>
        <taxon>Micrococcales</taxon>
        <taxon>Microbacteriaceae</taxon>
        <taxon>Mycetocola</taxon>
    </lineage>
</organism>